<comment type="subcellular location">
    <subcellularLocation>
        <location evidence="1">Cell membrane</location>
        <topology evidence="1">Multi-pass membrane protein</topology>
    </subcellularLocation>
</comment>
<keyword evidence="6 7" id="KW-0472">Membrane</keyword>
<accession>A0A6J6HT20</accession>
<dbReference type="PROSITE" id="PS50928">
    <property type="entry name" value="ABC_TM1"/>
    <property type="match status" value="1"/>
</dbReference>
<dbReference type="EMBL" id="CAEZVD010000011">
    <property type="protein sequence ID" value="CAB4617052.1"/>
    <property type="molecule type" value="Genomic_DNA"/>
</dbReference>
<proteinExistence type="predicted"/>
<dbReference type="InterPro" id="IPR025966">
    <property type="entry name" value="OppC_N"/>
</dbReference>
<protein>
    <submittedName>
        <fullName evidence="9">Unannotated protein</fullName>
    </submittedName>
</protein>
<name>A0A6J6HT20_9ZZZZ</name>
<dbReference type="AlphaFoldDB" id="A0A6J6HT20"/>
<dbReference type="InterPro" id="IPR000515">
    <property type="entry name" value="MetI-like"/>
</dbReference>
<evidence type="ECO:0000256" key="1">
    <source>
        <dbReference type="ARBA" id="ARBA00004651"/>
    </source>
</evidence>
<keyword evidence="4 7" id="KW-0812">Transmembrane</keyword>
<organism evidence="9">
    <name type="scientific">freshwater metagenome</name>
    <dbReference type="NCBI Taxonomy" id="449393"/>
    <lineage>
        <taxon>unclassified sequences</taxon>
        <taxon>metagenomes</taxon>
        <taxon>ecological metagenomes</taxon>
    </lineage>
</organism>
<evidence type="ECO:0000256" key="6">
    <source>
        <dbReference type="ARBA" id="ARBA00023136"/>
    </source>
</evidence>
<dbReference type="CDD" id="cd06261">
    <property type="entry name" value="TM_PBP2"/>
    <property type="match status" value="1"/>
</dbReference>
<feature type="transmembrane region" description="Helical" evidence="7">
    <location>
        <begin position="228"/>
        <end position="248"/>
    </location>
</feature>
<reference evidence="9" key="1">
    <citation type="submission" date="2020-05" db="EMBL/GenBank/DDBJ databases">
        <authorList>
            <person name="Chiriac C."/>
            <person name="Salcher M."/>
            <person name="Ghai R."/>
            <person name="Kavagutti S V."/>
        </authorList>
    </citation>
    <scope>NUCLEOTIDE SEQUENCE</scope>
</reference>
<dbReference type="GO" id="GO:0055085">
    <property type="term" value="P:transmembrane transport"/>
    <property type="evidence" value="ECO:0007669"/>
    <property type="project" value="InterPro"/>
</dbReference>
<dbReference type="SUPFAM" id="SSF161098">
    <property type="entry name" value="MetI-like"/>
    <property type="match status" value="1"/>
</dbReference>
<dbReference type="Pfam" id="PF12911">
    <property type="entry name" value="OppC_N"/>
    <property type="match status" value="1"/>
</dbReference>
<feature type="transmembrane region" description="Helical" evidence="7">
    <location>
        <begin position="285"/>
        <end position="304"/>
    </location>
</feature>
<keyword evidence="2" id="KW-0813">Transport</keyword>
<feature type="transmembrane region" description="Helical" evidence="7">
    <location>
        <begin position="28"/>
        <end position="46"/>
    </location>
</feature>
<feature type="transmembrane region" description="Helical" evidence="7">
    <location>
        <begin position="178"/>
        <end position="197"/>
    </location>
</feature>
<evidence type="ECO:0000259" key="8">
    <source>
        <dbReference type="PROSITE" id="PS50928"/>
    </source>
</evidence>
<keyword evidence="5 7" id="KW-1133">Transmembrane helix</keyword>
<gene>
    <name evidence="9" type="ORF">UFOPK1909_00262</name>
</gene>
<dbReference type="GO" id="GO:0005886">
    <property type="term" value="C:plasma membrane"/>
    <property type="evidence" value="ECO:0007669"/>
    <property type="project" value="UniProtKB-SubCell"/>
</dbReference>
<evidence type="ECO:0000256" key="7">
    <source>
        <dbReference type="SAM" id="Phobius"/>
    </source>
</evidence>
<feature type="transmembrane region" description="Helical" evidence="7">
    <location>
        <begin position="138"/>
        <end position="158"/>
    </location>
</feature>
<dbReference type="PANTHER" id="PTHR43386">
    <property type="entry name" value="OLIGOPEPTIDE TRANSPORT SYSTEM PERMEASE PROTEIN APPC"/>
    <property type="match status" value="1"/>
</dbReference>
<evidence type="ECO:0000256" key="2">
    <source>
        <dbReference type="ARBA" id="ARBA00022448"/>
    </source>
</evidence>
<evidence type="ECO:0000256" key="3">
    <source>
        <dbReference type="ARBA" id="ARBA00022475"/>
    </source>
</evidence>
<dbReference type="PANTHER" id="PTHR43386:SF1">
    <property type="entry name" value="D,D-DIPEPTIDE TRANSPORT SYSTEM PERMEASE PROTEIN DDPC-RELATED"/>
    <property type="match status" value="1"/>
</dbReference>
<dbReference type="InterPro" id="IPR035906">
    <property type="entry name" value="MetI-like_sf"/>
</dbReference>
<evidence type="ECO:0000313" key="9">
    <source>
        <dbReference type="EMBL" id="CAB4617052.1"/>
    </source>
</evidence>
<feature type="transmembrane region" description="Helical" evidence="7">
    <location>
        <begin position="104"/>
        <end position="126"/>
    </location>
</feature>
<evidence type="ECO:0000256" key="4">
    <source>
        <dbReference type="ARBA" id="ARBA00022692"/>
    </source>
</evidence>
<dbReference type="InterPro" id="IPR050366">
    <property type="entry name" value="BP-dependent_transpt_permease"/>
</dbReference>
<evidence type="ECO:0000256" key="5">
    <source>
        <dbReference type="ARBA" id="ARBA00022989"/>
    </source>
</evidence>
<dbReference type="Pfam" id="PF00528">
    <property type="entry name" value="BPD_transp_1"/>
    <property type="match status" value="1"/>
</dbReference>
<keyword evidence="3" id="KW-1003">Cell membrane</keyword>
<sequence length="317" mass="34698">MLSKDATKKATGHSPRQLAWRRFKTNKVAVPALVAVIFIIGVVVFAPQVCDLLGISPDERDEASIDSRGQVVGEWGGISAKHPLGVVPGIGYDVLARLLYGARISFLIALMATLASVGMGMLLGMLSGYFRGRVDGVIGRFTDFLLAFPSFFMILALSAPLVQRIEMAGIARDNDARILYLILILGVFGWPYLSRIIRSQVLSLRERDFVLSARALGASNSRIIFREILPNVWTPVIVYMSLSLPGYLTAEAVFSYLGIGVQPPTPTWGLLIADSTKFIINEPTYFFIPSLALIFVVLVFNLFGDALRDALDPKSET</sequence>
<dbReference type="Gene3D" id="1.10.3720.10">
    <property type="entry name" value="MetI-like"/>
    <property type="match status" value="1"/>
</dbReference>
<feature type="domain" description="ABC transmembrane type-1" evidence="8">
    <location>
        <begin position="102"/>
        <end position="304"/>
    </location>
</feature>